<evidence type="ECO:0000313" key="1">
    <source>
        <dbReference type="EMBL" id="KII62284.1"/>
    </source>
</evidence>
<dbReference type="AlphaFoldDB" id="A0A0C2MDA0"/>
<sequence>MSRAYYNYYPKEFLAQHNLLNEDAKKILNPIKPPTVDMTPSDLKDVVPKKSKKNDPILHLAKGSKINHMGKKMRVDSNLPSYVIANMRIEGENVWEDPTLAQWDPSIEFYFSR</sequence>
<dbReference type="EMBL" id="JWZT01005020">
    <property type="protein sequence ID" value="KII62284.1"/>
    <property type="molecule type" value="Genomic_DNA"/>
</dbReference>
<comment type="caution">
    <text evidence="1">The sequence shown here is derived from an EMBL/GenBank/DDBJ whole genome shotgun (WGS) entry which is preliminary data.</text>
</comment>
<gene>
    <name evidence="1" type="ORF">RF11_07565</name>
</gene>
<dbReference type="Proteomes" id="UP000031668">
    <property type="component" value="Unassembled WGS sequence"/>
</dbReference>
<dbReference type="OrthoDB" id="1749473at2759"/>
<reference evidence="1 2" key="1">
    <citation type="journal article" date="2014" name="Genome Biol. Evol.">
        <title>The genome of the myxosporean Thelohanellus kitauei shows adaptations to nutrient acquisition within its fish host.</title>
        <authorList>
            <person name="Yang Y."/>
            <person name="Xiong J."/>
            <person name="Zhou Z."/>
            <person name="Huo F."/>
            <person name="Miao W."/>
            <person name="Ran C."/>
            <person name="Liu Y."/>
            <person name="Zhang J."/>
            <person name="Feng J."/>
            <person name="Wang M."/>
            <person name="Wang M."/>
            <person name="Wang L."/>
            <person name="Yao B."/>
        </authorList>
    </citation>
    <scope>NUCLEOTIDE SEQUENCE [LARGE SCALE GENOMIC DNA]</scope>
    <source>
        <strain evidence="1">Wuqing</strain>
    </source>
</reference>
<evidence type="ECO:0000313" key="2">
    <source>
        <dbReference type="Proteomes" id="UP000031668"/>
    </source>
</evidence>
<keyword evidence="2" id="KW-1185">Reference proteome</keyword>
<name>A0A0C2MDA0_THEKT</name>
<organism evidence="1 2">
    <name type="scientific">Thelohanellus kitauei</name>
    <name type="common">Myxosporean</name>
    <dbReference type="NCBI Taxonomy" id="669202"/>
    <lineage>
        <taxon>Eukaryota</taxon>
        <taxon>Metazoa</taxon>
        <taxon>Cnidaria</taxon>
        <taxon>Myxozoa</taxon>
        <taxon>Myxosporea</taxon>
        <taxon>Bivalvulida</taxon>
        <taxon>Platysporina</taxon>
        <taxon>Myxobolidae</taxon>
        <taxon>Thelohanellus</taxon>
    </lineage>
</organism>
<proteinExistence type="predicted"/>
<protein>
    <submittedName>
        <fullName evidence="1">Uncharacterized protein</fullName>
    </submittedName>
</protein>
<accession>A0A0C2MDA0</accession>